<dbReference type="UniPathway" id="UPA00659"/>
<dbReference type="Gene3D" id="3.40.50.720">
    <property type="entry name" value="NAD(P)-binding Rossmann-like Domain"/>
    <property type="match status" value="1"/>
</dbReference>
<evidence type="ECO:0000259" key="14">
    <source>
        <dbReference type="Pfam" id="PF00725"/>
    </source>
</evidence>
<dbReference type="InterPro" id="IPR036291">
    <property type="entry name" value="NAD(P)-bd_dom_sf"/>
</dbReference>
<keyword evidence="11" id="KW-0456">Lyase</keyword>
<keyword evidence="7" id="KW-0520">NAD</keyword>
<dbReference type="SUPFAM" id="SSF48179">
    <property type="entry name" value="6-phosphogluconate dehydrogenase C-terminal domain-like"/>
    <property type="match status" value="2"/>
</dbReference>
<dbReference type="Proteomes" id="UP000295142">
    <property type="component" value="Unassembled WGS sequence"/>
</dbReference>
<dbReference type="Pfam" id="PF00725">
    <property type="entry name" value="3HCDH"/>
    <property type="match status" value="1"/>
</dbReference>
<organism evidence="16 17">
    <name type="scientific">Rhodovulum euryhalinum</name>
    <dbReference type="NCBI Taxonomy" id="35805"/>
    <lineage>
        <taxon>Bacteria</taxon>
        <taxon>Pseudomonadati</taxon>
        <taxon>Pseudomonadota</taxon>
        <taxon>Alphaproteobacteria</taxon>
        <taxon>Rhodobacterales</taxon>
        <taxon>Paracoccaceae</taxon>
        <taxon>Rhodovulum</taxon>
    </lineage>
</organism>
<dbReference type="GO" id="GO:0016853">
    <property type="term" value="F:isomerase activity"/>
    <property type="evidence" value="ECO:0007669"/>
    <property type="project" value="UniProtKB-KW"/>
</dbReference>
<dbReference type="OrthoDB" id="9771883at2"/>
<dbReference type="InterPro" id="IPR001753">
    <property type="entry name" value="Enoyl-CoA_hydra/iso"/>
</dbReference>
<keyword evidence="17" id="KW-1185">Reference proteome</keyword>
<comment type="subcellular location">
    <subcellularLocation>
        <location evidence="1">Peroxisome</location>
    </subcellularLocation>
</comment>
<accession>A0A4R2K695</accession>
<dbReference type="RefSeq" id="WP_132546694.1">
    <property type="nucleotide sequence ID" value="NZ_SLWW01000023.1"/>
</dbReference>
<keyword evidence="12" id="KW-0511">Multifunctional enzyme</keyword>
<evidence type="ECO:0000313" key="17">
    <source>
        <dbReference type="Proteomes" id="UP000295142"/>
    </source>
</evidence>
<dbReference type="GO" id="GO:0006635">
    <property type="term" value="P:fatty acid beta-oxidation"/>
    <property type="evidence" value="ECO:0007669"/>
    <property type="project" value="UniProtKB-UniPathway"/>
</dbReference>
<evidence type="ECO:0000256" key="2">
    <source>
        <dbReference type="ARBA" id="ARBA00005005"/>
    </source>
</evidence>
<gene>
    <name evidence="16" type="ORF">EV655_1238</name>
</gene>
<keyword evidence="8" id="KW-0443">Lipid metabolism</keyword>
<keyword evidence="6" id="KW-0560">Oxidoreductase</keyword>
<dbReference type="GO" id="GO:0004300">
    <property type="term" value="F:enoyl-CoA hydratase activity"/>
    <property type="evidence" value="ECO:0007669"/>
    <property type="project" value="UniProtKB-ARBA"/>
</dbReference>
<dbReference type="Pfam" id="PF02737">
    <property type="entry name" value="3HCDH_N"/>
    <property type="match status" value="1"/>
</dbReference>
<evidence type="ECO:0000256" key="5">
    <source>
        <dbReference type="ARBA" id="ARBA00022963"/>
    </source>
</evidence>
<sequence>MTRLVAVEEVAPGIRRLAIDSGPANTLTPDLLAALDAALADALAVPGTRAVLIAAQGGRAFPMAPGPNGADDAARLRAICARLDRAAVPVVALVGGRAMGEGCELALAAHFRVALRNAELGLPDIAIGLPPGAGTTQRLPRLTHPSAALDLMLSGQPVGMAWAQRVGLVDSVVDGDLDAAGLRFARSLIEQRAGPRPAPVRRLPPFDRLHAAVAERRAALLKASPVEAPGRILDCVDAAAMLPYEAALDFEAAAHDDCRDSAVFRALSHVARGEVAARRRAEGGGAAARPVGTVGIWGWGAAAAALAATALTTGTPVCMGAPDEAALTEGVGHVDALLTAACAAGGMGEAGRAAQWARFSGATGPAGLGRCGVVIEAGSGPWTDRERAFAALAAAAAPGAVLVGTGALVTPAALAAGGRRPEDTVWLNLPDLVPDASLAELVCTARTGEAAVATLAGLARSLLRFPLVATGESPVLTVLVAALEAADVLVEEGVSPYAVDRALRGWGFTHGPYEMADRLGLQTLLALRAGLAGGEDPLLRPILVAGQLVAEGRRGRVAGRGYYAYPEPGARGVPDPGLDALLDTARRVLGRMPRAVPDDEIRARVLAGMAQAGAGLLRRGVVRQAVEIDLAMLHGAGLASWRGGPMRAADERGLLWLRRMLRTMAEGPYGAAIWTPDPLLGDLIKTGRGFCDVEGAAATAEVNPA</sequence>
<dbReference type="SUPFAM" id="SSF51735">
    <property type="entry name" value="NAD(P)-binding Rossmann-fold domains"/>
    <property type="match status" value="1"/>
</dbReference>
<dbReference type="Gene3D" id="3.90.226.10">
    <property type="entry name" value="2-enoyl-CoA Hydratase, Chain A, domain 1"/>
    <property type="match status" value="1"/>
</dbReference>
<evidence type="ECO:0000256" key="9">
    <source>
        <dbReference type="ARBA" id="ARBA00023140"/>
    </source>
</evidence>
<dbReference type="InterPro" id="IPR008927">
    <property type="entry name" value="6-PGluconate_DH-like_C_sf"/>
</dbReference>
<evidence type="ECO:0000256" key="11">
    <source>
        <dbReference type="ARBA" id="ARBA00023239"/>
    </source>
</evidence>
<evidence type="ECO:0000256" key="13">
    <source>
        <dbReference type="ARBA" id="ARBA00049556"/>
    </source>
</evidence>
<evidence type="ECO:0000256" key="8">
    <source>
        <dbReference type="ARBA" id="ARBA00023098"/>
    </source>
</evidence>
<keyword evidence="5" id="KW-0442">Lipid degradation</keyword>
<dbReference type="InterPro" id="IPR006108">
    <property type="entry name" value="3HC_DH_C"/>
</dbReference>
<dbReference type="GO" id="GO:0070403">
    <property type="term" value="F:NAD+ binding"/>
    <property type="evidence" value="ECO:0007669"/>
    <property type="project" value="InterPro"/>
</dbReference>
<dbReference type="Gene3D" id="1.10.1040.50">
    <property type="match status" value="1"/>
</dbReference>
<dbReference type="InterPro" id="IPR029045">
    <property type="entry name" value="ClpP/crotonase-like_dom_sf"/>
</dbReference>
<evidence type="ECO:0000313" key="16">
    <source>
        <dbReference type="EMBL" id="TCO68783.1"/>
    </source>
</evidence>
<dbReference type="CDD" id="cd06558">
    <property type="entry name" value="crotonase-like"/>
    <property type="match status" value="1"/>
</dbReference>
<dbReference type="GO" id="GO:0003857">
    <property type="term" value="F:(3S)-3-hydroxyacyl-CoA dehydrogenase (NAD+) activity"/>
    <property type="evidence" value="ECO:0007669"/>
    <property type="project" value="UniProtKB-EC"/>
</dbReference>
<feature type="domain" description="3-hydroxyacyl-CoA dehydrogenase C-terminal" evidence="14">
    <location>
        <begin position="478"/>
        <end position="565"/>
    </location>
</feature>
<proteinExistence type="predicted"/>
<dbReference type="EMBL" id="SLWW01000023">
    <property type="protein sequence ID" value="TCO68783.1"/>
    <property type="molecule type" value="Genomic_DNA"/>
</dbReference>
<name>A0A4R2K695_9RHOB</name>
<evidence type="ECO:0000256" key="6">
    <source>
        <dbReference type="ARBA" id="ARBA00023002"/>
    </source>
</evidence>
<evidence type="ECO:0000259" key="15">
    <source>
        <dbReference type="Pfam" id="PF02737"/>
    </source>
</evidence>
<comment type="subunit">
    <text evidence="3">Monomer.</text>
</comment>
<dbReference type="AlphaFoldDB" id="A0A4R2K695"/>
<protein>
    <submittedName>
        <fullName evidence="16">Short chain enoyl-CoA hydratase /3-hydroxyacyl-CoA dehydrogenase</fullName>
    </submittedName>
</protein>
<dbReference type="InterPro" id="IPR006176">
    <property type="entry name" value="3-OHacyl-CoA_DH_NAD-bd"/>
</dbReference>
<evidence type="ECO:0000256" key="4">
    <source>
        <dbReference type="ARBA" id="ARBA00022832"/>
    </source>
</evidence>
<dbReference type="PANTHER" id="PTHR23309">
    <property type="entry name" value="3-HYDROXYACYL-COA DEHYROGENASE"/>
    <property type="match status" value="1"/>
</dbReference>
<evidence type="ECO:0000256" key="12">
    <source>
        <dbReference type="ARBA" id="ARBA00023268"/>
    </source>
</evidence>
<comment type="pathway">
    <text evidence="2">Lipid metabolism; fatty acid beta-oxidation.</text>
</comment>
<keyword evidence="9" id="KW-0576">Peroxisome</keyword>
<keyword evidence="4" id="KW-0276">Fatty acid metabolism</keyword>
<comment type="catalytic activity">
    <reaction evidence="13">
        <text>a (3S)-3-hydroxyacyl-CoA + NAD(+) = a 3-oxoacyl-CoA + NADH + H(+)</text>
        <dbReference type="Rhea" id="RHEA:22432"/>
        <dbReference type="ChEBI" id="CHEBI:15378"/>
        <dbReference type="ChEBI" id="CHEBI:57318"/>
        <dbReference type="ChEBI" id="CHEBI:57540"/>
        <dbReference type="ChEBI" id="CHEBI:57945"/>
        <dbReference type="ChEBI" id="CHEBI:90726"/>
        <dbReference type="EC" id="1.1.1.35"/>
    </reaction>
</comment>
<keyword evidence="10" id="KW-0413">Isomerase</keyword>
<evidence type="ECO:0000256" key="7">
    <source>
        <dbReference type="ARBA" id="ARBA00023027"/>
    </source>
</evidence>
<comment type="caution">
    <text evidence="16">The sequence shown here is derived from an EMBL/GenBank/DDBJ whole genome shotgun (WGS) entry which is preliminary data.</text>
</comment>
<reference evidence="16 17" key="1">
    <citation type="submission" date="2019-03" db="EMBL/GenBank/DDBJ databases">
        <title>Genomic Encyclopedia of Type Strains, Phase IV (KMG-IV): sequencing the most valuable type-strain genomes for metagenomic binning, comparative biology and taxonomic classification.</title>
        <authorList>
            <person name="Goeker M."/>
        </authorList>
    </citation>
    <scope>NUCLEOTIDE SEQUENCE [LARGE SCALE GENOMIC DNA]</scope>
    <source>
        <strain evidence="16 17">DSM 4868</strain>
    </source>
</reference>
<evidence type="ECO:0000256" key="1">
    <source>
        <dbReference type="ARBA" id="ARBA00004275"/>
    </source>
</evidence>
<dbReference type="SUPFAM" id="SSF52096">
    <property type="entry name" value="ClpP/crotonase"/>
    <property type="match status" value="1"/>
</dbReference>
<dbReference type="PANTHER" id="PTHR23309:SF49">
    <property type="entry name" value="PEROXISOMAL BIFUNCTIONAL ENZYME"/>
    <property type="match status" value="1"/>
</dbReference>
<evidence type="ECO:0000256" key="10">
    <source>
        <dbReference type="ARBA" id="ARBA00023235"/>
    </source>
</evidence>
<evidence type="ECO:0000256" key="3">
    <source>
        <dbReference type="ARBA" id="ARBA00011245"/>
    </source>
</evidence>
<feature type="domain" description="3-hydroxyacyl-CoA dehydrogenase NAD binding" evidence="15">
    <location>
        <begin position="293"/>
        <end position="469"/>
    </location>
</feature>
<dbReference type="Pfam" id="PF00378">
    <property type="entry name" value="ECH_1"/>
    <property type="match status" value="1"/>
</dbReference>